<organism evidence="2 3">
    <name type="scientific">Cronartium quercuum f. sp. fusiforme G11</name>
    <dbReference type="NCBI Taxonomy" id="708437"/>
    <lineage>
        <taxon>Eukaryota</taxon>
        <taxon>Fungi</taxon>
        <taxon>Dikarya</taxon>
        <taxon>Basidiomycota</taxon>
        <taxon>Pucciniomycotina</taxon>
        <taxon>Pucciniomycetes</taxon>
        <taxon>Pucciniales</taxon>
        <taxon>Coleosporiaceae</taxon>
        <taxon>Cronartium</taxon>
    </lineage>
</organism>
<comment type="caution">
    <text evidence="2">The sequence shown here is derived from an EMBL/GenBank/DDBJ whole genome shotgun (WGS) entry which is preliminary data.</text>
</comment>
<keyword evidence="3" id="KW-1185">Reference proteome</keyword>
<dbReference type="Proteomes" id="UP000886653">
    <property type="component" value="Unassembled WGS sequence"/>
</dbReference>
<accession>A0A9P6NMH2</accession>
<proteinExistence type="predicted"/>
<sequence>MSTENLLNPVGEDECSWELSSPQEVYEESFEEACEAADEEAEHSNQPQQDTEHVPTSIEALQLINKLWIFPIACTSNITSELKIMSLVIWKTLNNLFKTQA</sequence>
<evidence type="ECO:0000313" key="2">
    <source>
        <dbReference type="EMBL" id="KAG0149846.1"/>
    </source>
</evidence>
<feature type="region of interest" description="Disordered" evidence="1">
    <location>
        <begin position="34"/>
        <end position="54"/>
    </location>
</feature>
<evidence type="ECO:0000313" key="3">
    <source>
        <dbReference type="Proteomes" id="UP000886653"/>
    </source>
</evidence>
<name>A0A9P6NMH2_9BASI</name>
<evidence type="ECO:0000256" key="1">
    <source>
        <dbReference type="SAM" id="MobiDB-lite"/>
    </source>
</evidence>
<reference evidence="2" key="1">
    <citation type="submission" date="2013-11" db="EMBL/GenBank/DDBJ databases">
        <title>Genome sequence of the fusiform rust pathogen reveals effectors for host alternation and coevolution with pine.</title>
        <authorList>
            <consortium name="DOE Joint Genome Institute"/>
            <person name="Smith K."/>
            <person name="Pendleton A."/>
            <person name="Kubisiak T."/>
            <person name="Anderson C."/>
            <person name="Salamov A."/>
            <person name="Aerts A."/>
            <person name="Riley R."/>
            <person name="Clum A."/>
            <person name="Lindquist E."/>
            <person name="Ence D."/>
            <person name="Campbell M."/>
            <person name="Kronenberg Z."/>
            <person name="Feau N."/>
            <person name="Dhillon B."/>
            <person name="Hamelin R."/>
            <person name="Burleigh J."/>
            <person name="Smith J."/>
            <person name="Yandell M."/>
            <person name="Nelson C."/>
            <person name="Grigoriev I."/>
            <person name="Davis J."/>
        </authorList>
    </citation>
    <scope>NUCLEOTIDE SEQUENCE</scope>
    <source>
        <strain evidence="2">G11</strain>
    </source>
</reference>
<gene>
    <name evidence="2" type="ORF">CROQUDRAFT_88683</name>
</gene>
<dbReference type="AlphaFoldDB" id="A0A9P6NMH2"/>
<dbReference type="EMBL" id="MU167224">
    <property type="protein sequence ID" value="KAG0149846.1"/>
    <property type="molecule type" value="Genomic_DNA"/>
</dbReference>
<protein>
    <submittedName>
        <fullName evidence="2">Uncharacterized protein</fullName>
    </submittedName>
</protein>